<accession>A0A1J0VSG3</accession>
<name>A0A1J0VSG3_9NOCA</name>
<sequence>MELTFGTSVNDVAIAAVQAAYRALLLRCGEEPTAETVRILIPVSTRGAEADLAMDNCVWAFRLAGQFPQRGVGCFNWENVANKYLPRVYSRGYVQ</sequence>
<dbReference type="Proteomes" id="UP000183810">
    <property type="component" value="Chromosome"/>
</dbReference>
<evidence type="ECO:0000313" key="1">
    <source>
        <dbReference type="EMBL" id="APE34879.1"/>
    </source>
</evidence>
<dbReference type="EMBL" id="CP018082">
    <property type="protein sequence ID" value="APE34879.1"/>
    <property type="molecule type" value="Genomic_DNA"/>
</dbReference>
<organism evidence="1 2">
    <name type="scientific">Nocardia mangyaensis</name>
    <dbReference type="NCBI Taxonomy" id="2213200"/>
    <lineage>
        <taxon>Bacteria</taxon>
        <taxon>Bacillati</taxon>
        <taxon>Actinomycetota</taxon>
        <taxon>Actinomycetes</taxon>
        <taxon>Mycobacteriales</taxon>
        <taxon>Nocardiaceae</taxon>
        <taxon>Nocardia</taxon>
    </lineage>
</organism>
<evidence type="ECO:0000313" key="2">
    <source>
        <dbReference type="Proteomes" id="UP000183810"/>
    </source>
</evidence>
<dbReference type="RefSeq" id="WP_071928062.1">
    <property type="nucleotide sequence ID" value="NZ_CP018082.1"/>
</dbReference>
<keyword evidence="2" id="KW-1185">Reference proteome</keyword>
<protein>
    <submittedName>
        <fullName evidence="1">Uncharacterized protein</fullName>
    </submittedName>
</protein>
<dbReference type="OrthoDB" id="9810950at2"/>
<reference evidence="1" key="1">
    <citation type="submission" date="2016-11" db="EMBL/GenBank/DDBJ databases">
        <authorList>
            <person name="Jaros S."/>
            <person name="Januszkiewicz K."/>
            <person name="Wedrychowicz H."/>
        </authorList>
    </citation>
    <scope>NUCLEOTIDE SEQUENCE [LARGE SCALE GENOMIC DNA]</scope>
    <source>
        <strain evidence="1">Y48</strain>
    </source>
</reference>
<dbReference type="KEGG" id="nsl:BOX37_14020"/>
<gene>
    <name evidence="1" type="ORF">BOX37_14020</name>
</gene>
<proteinExistence type="predicted"/>
<dbReference type="AlphaFoldDB" id="A0A1J0VSG3"/>